<keyword evidence="4 9" id="KW-0547">Nucleotide-binding</keyword>
<dbReference type="GO" id="GO:0004674">
    <property type="term" value="F:protein serine/threonine kinase activity"/>
    <property type="evidence" value="ECO:0007669"/>
    <property type="project" value="UniProtKB-KW"/>
</dbReference>
<feature type="transmembrane region" description="Helical" evidence="11">
    <location>
        <begin position="430"/>
        <end position="459"/>
    </location>
</feature>
<feature type="domain" description="Protein kinase" evidence="12">
    <location>
        <begin position="47"/>
        <end position="312"/>
    </location>
</feature>
<evidence type="ECO:0000256" key="5">
    <source>
        <dbReference type="ARBA" id="ARBA00022777"/>
    </source>
</evidence>
<dbReference type="NCBIfam" id="NF045510">
    <property type="entry name" value="4Cys_prefix_kin"/>
    <property type="match status" value="1"/>
</dbReference>
<evidence type="ECO:0000256" key="11">
    <source>
        <dbReference type="SAM" id="Phobius"/>
    </source>
</evidence>
<keyword evidence="11" id="KW-0472">Membrane</keyword>
<dbReference type="SUPFAM" id="SSF56112">
    <property type="entry name" value="Protein kinase-like (PK-like)"/>
    <property type="match status" value="1"/>
</dbReference>
<evidence type="ECO:0000313" key="14">
    <source>
        <dbReference type="Proteomes" id="UP000318453"/>
    </source>
</evidence>
<accession>A0A5B8NQ53</accession>
<keyword evidence="11" id="KW-0812">Transmembrane</keyword>
<dbReference type="EMBL" id="CP042326">
    <property type="protein sequence ID" value="QDZ41106.1"/>
    <property type="molecule type" value="Genomic_DNA"/>
</dbReference>
<dbReference type="PROSITE" id="PS00107">
    <property type="entry name" value="PROTEIN_KINASE_ATP"/>
    <property type="match status" value="1"/>
</dbReference>
<dbReference type="Pfam" id="PF00069">
    <property type="entry name" value="Pkinase"/>
    <property type="match status" value="1"/>
</dbReference>
<dbReference type="GO" id="GO:0005524">
    <property type="term" value="F:ATP binding"/>
    <property type="evidence" value="ECO:0007669"/>
    <property type="project" value="UniProtKB-UniRule"/>
</dbReference>
<keyword evidence="11" id="KW-1133">Transmembrane helix</keyword>
<dbReference type="InterPro" id="IPR011009">
    <property type="entry name" value="Kinase-like_dom_sf"/>
</dbReference>
<dbReference type="OrthoDB" id="428645at2"/>
<protein>
    <recommendedName>
        <fullName evidence="1">non-specific serine/threonine protein kinase</fullName>
        <ecNumber evidence="1">2.7.11.1</ecNumber>
    </recommendedName>
</protein>
<keyword evidence="2" id="KW-0723">Serine/threonine-protein kinase</keyword>
<feature type="binding site" evidence="9">
    <location>
        <position position="78"/>
    </location>
    <ligand>
        <name>ATP</name>
        <dbReference type="ChEBI" id="CHEBI:30616"/>
    </ligand>
</feature>
<evidence type="ECO:0000313" key="13">
    <source>
        <dbReference type="EMBL" id="QDZ41106.1"/>
    </source>
</evidence>
<proteinExistence type="predicted"/>
<dbReference type="InterPro" id="IPR017441">
    <property type="entry name" value="Protein_kinase_ATP_BS"/>
</dbReference>
<reference evidence="13" key="1">
    <citation type="submission" date="2019-08" db="EMBL/GenBank/DDBJ databases">
        <title>Carotenoids and Carotenoid Binding Proteins in the Halophilic Cyanobacterium Euhalothece sp. ZM00.</title>
        <authorList>
            <person name="Cho S.M."/>
            <person name="Song J.Y."/>
            <person name="Park Y.-I."/>
        </authorList>
    </citation>
    <scope>NUCLEOTIDE SEQUENCE [LARGE SCALE GENOMIC DNA]</scope>
    <source>
        <strain evidence="13">Z-M001</strain>
    </source>
</reference>
<dbReference type="Gene3D" id="1.10.510.10">
    <property type="entry name" value="Transferase(Phosphotransferase) domain 1"/>
    <property type="match status" value="1"/>
</dbReference>
<keyword evidence="6 9" id="KW-0067">ATP-binding</keyword>
<dbReference type="EC" id="2.7.11.1" evidence="1"/>
<dbReference type="SMART" id="SM00220">
    <property type="entry name" value="S_TKc"/>
    <property type="match status" value="1"/>
</dbReference>
<gene>
    <name evidence="13" type="ORF">FRE64_14835</name>
</gene>
<evidence type="ECO:0000256" key="2">
    <source>
        <dbReference type="ARBA" id="ARBA00022527"/>
    </source>
</evidence>
<evidence type="ECO:0000256" key="10">
    <source>
        <dbReference type="SAM" id="MobiDB-lite"/>
    </source>
</evidence>
<feature type="region of interest" description="Disordered" evidence="10">
    <location>
        <begin position="345"/>
        <end position="408"/>
    </location>
</feature>
<evidence type="ECO:0000256" key="8">
    <source>
        <dbReference type="ARBA" id="ARBA00048679"/>
    </source>
</evidence>
<dbReference type="CDD" id="cd14014">
    <property type="entry name" value="STKc_PknB_like"/>
    <property type="match status" value="1"/>
</dbReference>
<organism evidence="13 14">
    <name type="scientific">Euhalothece natronophila Z-M001</name>
    <dbReference type="NCBI Taxonomy" id="522448"/>
    <lineage>
        <taxon>Bacteria</taxon>
        <taxon>Bacillati</taxon>
        <taxon>Cyanobacteriota</taxon>
        <taxon>Cyanophyceae</taxon>
        <taxon>Oscillatoriophycideae</taxon>
        <taxon>Chroococcales</taxon>
        <taxon>Halothecacae</taxon>
        <taxon>Halothece cluster</taxon>
        <taxon>Euhalothece</taxon>
    </lineage>
</organism>
<evidence type="ECO:0000256" key="9">
    <source>
        <dbReference type="PROSITE-ProRule" id="PRU10141"/>
    </source>
</evidence>
<comment type="catalytic activity">
    <reaction evidence="7">
        <text>L-threonyl-[protein] + ATP = O-phospho-L-threonyl-[protein] + ADP + H(+)</text>
        <dbReference type="Rhea" id="RHEA:46608"/>
        <dbReference type="Rhea" id="RHEA-COMP:11060"/>
        <dbReference type="Rhea" id="RHEA-COMP:11605"/>
        <dbReference type="ChEBI" id="CHEBI:15378"/>
        <dbReference type="ChEBI" id="CHEBI:30013"/>
        <dbReference type="ChEBI" id="CHEBI:30616"/>
        <dbReference type="ChEBI" id="CHEBI:61977"/>
        <dbReference type="ChEBI" id="CHEBI:456216"/>
        <dbReference type="EC" id="2.7.11.1"/>
    </reaction>
</comment>
<comment type="catalytic activity">
    <reaction evidence="8">
        <text>L-seryl-[protein] + ATP = O-phospho-L-seryl-[protein] + ADP + H(+)</text>
        <dbReference type="Rhea" id="RHEA:17989"/>
        <dbReference type="Rhea" id="RHEA-COMP:9863"/>
        <dbReference type="Rhea" id="RHEA-COMP:11604"/>
        <dbReference type="ChEBI" id="CHEBI:15378"/>
        <dbReference type="ChEBI" id="CHEBI:29999"/>
        <dbReference type="ChEBI" id="CHEBI:30616"/>
        <dbReference type="ChEBI" id="CHEBI:83421"/>
        <dbReference type="ChEBI" id="CHEBI:456216"/>
        <dbReference type="EC" id="2.7.11.1"/>
    </reaction>
</comment>
<dbReference type="KEGG" id="enn:FRE64_14835"/>
<dbReference type="PROSITE" id="PS50011">
    <property type="entry name" value="PROTEIN_KINASE_DOM"/>
    <property type="match status" value="1"/>
</dbReference>
<dbReference type="Proteomes" id="UP000318453">
    <property type="component" value="Chromosome"/>
</dbReference>
<evidence type="ECO:0000256" key="6">
    <source>
        <dbReference type="ARBA" id="ARBA00022840"/>
    </source>
</evidence>
<keyword evidence="5 13" id="KW-0418">Kinase</keyword>
<dbReference type="InterPro" id="IPR000719">
    <property type="entry name" value="Prot_kinase_dom"/>
</dbReference>
<dbReference type="PANTHER" id="PTHR24363:SF0">
    <property type="entry name" value="SERINE_THREONINE KINASE LIKE DOMAIN CONTAINING 1"/>
    <property type="match status" value="1"/>
</dbReference>
<dbReference type="RefSeq" id="WP_146296942.1">
    <property type="nucleotide sequence ID" value="NZ_CP042326.1"/>
</dbReference>
<name>A0A5B8NQ53_9CHRO</name>
<evidence type="ECO:0000256" key="3">
    <source>
        <dbReference type="ARBA" id="ARBA00022679"/>
    </source>
</evidence>
<dbReference type="PANTHER" id="PTHR24363">
    <property type="entry name" value="SERINE/THREONINE PROTEIN KINASE"/>
    <property type="match status" value="1"/>
</dbReference>
<sequence length="523" mass="58551">MKTYCTRPNCSQPINEFSELDDRAELQTSQQKYCNCCGMPQILAGRYIPQQLLGKGGFGAAYLAIDRYSTQLRQCVVKQFQPSASFREKHLKTAEKLFRREAEVLESLGNHHPQIPDLYAFFPLIASEGEEEKQFFYIVQQYIDGETLEQELQRKGRLQEAEIWDLLENLLSILKFVHEHNSIHRDIKPSNIIRDREGKIYLLDFGAVKRVTGASTGNNYSTGIFSMGFAPPEQMHGREIYPSTDLYALAATCMCLLTGQPIQELYDSYNNQWRWDICPEISEKLCQILQKMLLATPKDRFASAEGVLSAFKEEENTEVKAQITESNASEESILKQPANLQSLLSVSQPPQTNPPEKKEEQEVTPVQSSEKDVSPSTEKQVSENAPTEVKTTHQSSVRSDPPLEKTPSKRSNFPLWEILANVGFTGSEGALLLIALTSVFSFPAISVGLWGMTMGGLIYAQWKRWIEKFDLLILGGMTLGLVIFIPPLSNPPALIVVVATVVAGAGAIALVTLLRLILQLMAR</sequence>
<feature type="transmembrane region" description="Helical" evidence="11">
    <location>
        <begin position="471"/>
        <end position="488"/>
    </location>
</feature>
<feature type="compositionally biased region" description="Polar residues" evidence="10">
    <location>
        <begin position="364"/>
        <end position="385"/>
    </location>
</feature>
<evidence type="ECO:0000256" key="1">
    <source>
        <dbReference type="ARBA" id="ARBA00012513"/>
    </source>
</evidence>
<dbReference type="Gene3D" id="3.30.200.20">
    <property type="entry name" value="Phosphorylase Kinase, domain 1"/>
    <property type="match status" value="1"/>
</dbReference>
<feature type="transmembrane region" description="Helical" evidence="11">
    <location>
        <begin position="494"/>
        <end position="518"/>
    </location>
</feature>
<keyword evidence="14" id="KW-1185">Reference proteome</keyword>
<evidence type="ECO:0000259" key="12">
    <source>
        <dbReference type="PROSITE" id="PS50011"/>
    </source>
</evidence>
<keyword evidence="3" id="KW-0808">Transferase</keyword>
<evidence type="ECO:0000256" key="7">
    <source>
        <dbReference type="ARBA" id="ARBA00047899"/>
    </source>
</evidence>
<dbReference type="AlphaFoldDB" id="A0A5B8NQ53"/>
<evidence type="ECO:0000256" key="4">
    <source>
        <dbReference type="ARBA" id="ARBA00022741"/>
    </source>
</evidence>